<dbReference type="AlphaFoldDB" id="A0A939FHT2"/>
<evidence type="ECO:0000313" key="2">
    <source>
        <dbReference type="EMBL" id="MBO0651309.1"/>
    </source>
</evidence>
<evidence type="ECO:0000313" key="3">
    <source>
        <dbReference type="Proteomes" id="UP000664781"/>
    </source>
</evidence>
<comment type="caution">
    <text evidence="2">The sequence shown here is derived from an EMBL/GenBank/DDBJ whole genome shotgun (WGS) entry which is preliminary data.</text>
</comment>
<gene>
    <name evidence="2" type="ORF">J1792_00380</name>
</gene>
<feature type="compositionally biased region" description="Basic and acidic residues" evidence="1">
    <location>
        <begin position="36"/>
        <end position="53"/>
    </location>
</feature>
<evidence type="ECO:0000256" key="1">
    <source>
        <dbReference type="SAM" id="MobiDB-lite"/>
    </source>
</evidence>
<keyword evidence="3" id="KW-1185">Reference proteome</keyword>
<name>A0A939FHT2_9ACTN</name>
<feature type="region of interest" description="Disordered" evidence="1">
    <location>
        <begin position="34"/>
        <end position="53"/>
    </location>
</feature>
<dbReference type="Proteomes" id="UP000664781">
    <property type="component" value="Unassembled WGS sequence"/>
</dbReference>
<sequence>MSEGNEQDAQAETHVIGPLRDVVLGVLVGSCPFERAGYDHEESTRPLRRAERP</sequence>
<protein>
    <submittedName>
        <fullName evidence="2">Uncharacterized protein</fullName>
    </submittedName>
</protein>
<proteinExistence type="predicted"/>
<dbReference type="EMBL" id="JAFMOF010000001">
    <property type="protein sequence ID" value="MBO0651309.1"/>
    <property type="molecule type" value="Genomic_DNA"/>
</dbReference>
<accession>A0A939FHT2</accession>
<organism evidence="2 3">
    <name type="scientific">Streptomyces triculaminicus</name>
    <dbReference type="NCBI Taxonomy" id="2816232"/>
    <lineage>
        <taxon>Bacteria</taxon>
        <taxon>Bacillati</taxon>
        <taxon>Actinomycetota</taxon>
        <taxon>Actinomycetes</taxon>
        <taxon>Kitasatosporales</taxon>
        <taxon>Streptomycetaceae</taxon>
        <taxon>Streptomyces</taxon>
    </lineage>
</organism>
<reference evidence="2" key="1">
    <citation type="submission" date="2021-03" db="EMBL/GenBank/DDBJ databases">
        <title>Streptomyces strains.</title>
        <authorList>
            <person name="Lund M.B."/>
            <person name="Toerring T."/>
        </authorList>
    </citation>
    <scope>NUCLEOTIDE SEQUENCE</scope>
    <source>
        <strain evidence="2">JCM 4242</strain>
    </source>
</reference>
<dbReference type="RefSeq" id="WP_179198768.1">
    <property type="nucleotide sequence ID" value="NZ_JAFMOF010000001.1"/>
</dbReference>